<evidence type="ECO:0000313" key="17">
    <source>
        <dbReference type="EMBL" id="AET00862.2"/>
    </source>
</evidence>
<dbReference type="InterPro" id="IPR045051">
    <property type="entry name" value="SBT"/>
</dbReference>
<evidence type="ECO:0000256" key="12">
    <source>
        <dbReference type="PROSITE-ProRule" id="PRU01240"/>
    </source>
</evidence>
<evidence type="ECO:0000256" key="1">
    <source>
        <dbReference type="ARBA" id="ARBA00002076"/>
    </source>
</evidence>
<dbReference type="InterPro" id="IPR037045">
    <property type="entry name" value="S8pro/Inhibitor_I9_sf"/>
</dbReference>
<keyword evidence="8 12" id="KW-0378">Hydrolase</keyword>
<dbReference type="Pfam" id="PF00082">
    <property type="entry name" value="Peptidase_S8"/>
    <property type="match status" value="1"/>
</dbReference>
<dbReference type="InterPro" id="IPR015500">
    <property type="entry name" value="Peptidase_S8_subtilisin-rel"/>
</dbReference>
<dbReference type="GO" id="GO:0004252">
    <property type="term" value="F:serine-type endopeptidase activity"/>
    <property type="evidence" value="ECO:0000318"/>
    <property type="project" value="GO_Central"/>
</dbReference>
<dbReference type="PaxDb" id="3880-AET00862"/>
<sequence>MVSSSIFQLLVSFSFVCFFFLQVQPSYAIGKSYVVYLGAHSHGPNPSSVDLDYATKSHYSLLSSILGSNEKAKDAIFYSYNRHINGFAAILKDEEADELARNPNVVSVSLNKMHQLHTTRSWEFLGVERNEIIPKESIWEKARYGEDTIIGNLDTGVWPESQSFGDQGMGPIPSKWRGNGICQFDTFIGSRKTHCNRKLIGARAFYKGYEAYVGKLDASFYTARDTIGHGSHTLSTAGGNFVQGVSVYGNGNGTAKGGSPKAHVAAYKVCWKGGCSDADVLAGFEAAISDGVDVLSVSLGMKTHNLFTDSISIGSFHAVANGIVVVASAGNSGPYFGTVSNVAPWLFTVAASTIDRDFASYVTLGDNKHFKGTSLSSKDLPTHKFYPLISGEQGKHFYALSRDAKFCRYGTLDVEKVRGKIVVCLEDVYFGTIPGPEASSAGAVGMILASDDESYYDFIAYPHALPTSQVNYIDSQYIYSYIKNEKNPVAYITKAITEIPIIPAPVIASFSSRGPSTIIPSILKPDITAPGVNIIAAYTEINRRISYKSLSGTSMACPHVSGIAGLLKTLHPKWSPAAIKSAIMTTASKMDNSKRPIKDRFGENATPFAYGSGHVQPNLAIDPGLIYDLNIVDYLSLLCVYNKNYKQIEAIYKKPFICPESYNVVDLNYPTITILNLGDKIIKVSRTVTNVGPPSTYYVQAKAPDGVSVSIEPSYLSFKEVGEKKSFKVIVMKAMENGDATMDYVFGELLWSNGKHRVMSTIAVKLK</sequence>
<gene>
    <name evidence="18" type="primary">11442337</name>
    <name evidence="17" type="ordered locus">MTR_5g096750</name>
</gene>
<feature type="active site" description="Charge relay system" evidence="11 12">
    <location>
        <position position="154"/>
    </location>
</feature>
<dbReference type="PROSITE" id="PS00138">
    <property type="entry name" value="SUBTILASE_SER"/>
    <property type="match status" value="1"/>
</dbReference>
<keyword evidence="9 12" id="KW-0720">Serine protease</keyword>
<evidence type="ECO:0000313" key="18">
    <source>
        <dbReference type="EnsemblPlants" id="AET00862"/>
    </source>
</evidence>
<dbReference type="eggNOG" id="ENOG502QT1T">
    <property type="taxonomic scope" value="Eukaryota"/>
</dbReference>
<evidence type="ECO:0000256" key="6">
    <source>
        <dbReference type="ARBA" id="ARBA00022670"/>
    </source>
</evidence>
<evidence type="ECO:0000259" key="14">
    <source>
        <dbReference type="Pfam" id="PF00082"/>
    </source>
</evidence>
<dbReference type="OrthoDB" id="206201at2759"/>
<evidence type="ECO:0000313" key="19">
    <source>
        <dbReference type="Proteomes" id="UP000002051"/>
    </source>
</evidence>
<feature type="active site" description="Charge relay system" evidence="11 12">
    <location>
        <position position="554"/>
    </location>
</feature>
<dbReference type="MEROPS" id="S08.119"/>
<comment type="subcellular location">
    <subcellularLocation>
        <location evidence="2">Secreted</location>
        <location evidence="2">Extracellular space</location>
        <location evidence="2">Apoplast</location>
    </subcellularLocation>
</comment>
<dbReference type="GO" id="GO:0006508">
    <property type="term" value="P:proteolysis"/>
    <property type="evidence" value="ECO:0007669"/>
    <property type="project" value="UniProtKB-KW"/>
</dbReference>
<dbReference type="InterPro" id="IPR000209">
    <property type="entry name" value="Peptidase_S8/S53_dom"/>
</dbReference>
<dbReference type="FunFam" id="3.40.50.200:FF:000006">
    <property type="entry name" value="Subtilisin-like protease SBT1.5"/>
    <property type="match status" value="1"/>
</dbReference>
<keyword evidence="19" id="KW-1185">Reference proteome</keyword>
<keyword evidence="5" id="KW-0964">Secreted</keyword>
<evidence type="ECO:0000256" key="3">
    <source>
        <dbReference type="ARBA" id="ARBA00011073"/>
    </source>
</evidence>
<evidence type="ECO:0000256" key="9">
    <source>
        <dbReference type="ARBA" id="ARBA00022825"/>
    </source>
</evidence>
<reference evidence="17 19" key="2">
    <citation type="journal article" date="2014" name="BMC Genomics">
        <title>An improved genome release (version Mt4.0) for the model legume Medicago truncatula.</title>
        <authorList>
            <person name="Tang H."/>
            <person name="Krishnakumar V."/>
            <person name="Bidwell S."/>
            <person name="Rosen B."/>
            <person name="Chan A."/>
            <person name="Zhou S."/>
            <person name="Gentzbittel L."/>
            <person name="Childs K.L."/>
            <person name="Yandell M."/>
            <person name="Gundlach H."/>
            <person name="Mayer K.F."/>
            <person name="Schwartz D.C."/>
            <person name="Town C.D."/>
        </authorList>
    </citation>
    <scope>GENOME REANNOTATION</scope>
    <source>
        <strain evidence="18 19">cv. Jemalong A17</strain>
    </source>
</reference>
<dbReference type="CDD" id="cd02120">
    <property type="entry name" value="PA_subtilisin_like"/>
    <property type="match status" value="1"/>
</dbReference>
<dbReference type="PROSITE" id="PS51892">
    <property type="entry name" value="SUBTILASE"/>
    <property type="match status" value="1"/>
</dbReference>
<dbReference type="Pfam" id="PF05922">
    <property type="entry name" value="Inhibitor_I9"/>
    <property type="match status" value="1"/>
</dbReference>
<dbReference type="SUPFAM" id="SSF52743">
    <property type="entry name" value="Subtilisin-like"/>
    <property type="match status" value="1"/>
</dbReference>
<feature type="chain" id="PRO_5014573351" evidence="13">
    <location>
        <begin position="29"/>
        <end position="767"/>
    </location>
</feature>
<dbReference type="FunFam" id="3.50.30.30:FF:000005">
    <property type="entry name" value="subtilisin-like protease SBT1.5"/>
    <property type="match status" value="1"/>
</dbReference>
<keyword evidence="7 13" id="KW-0732">Signal</keyword>
<evidence type="ECO:0000259" key="15">
    <source>
        <dbReference type="Pfam" id="PF05922"/>
    </source>
</evidence>
<dbReference type="InterPro" id="IPR010259">
    <property type="entry name" value="S8pro/Inhibitor_I9"/>
</dbReference>
<feature type="domain" description="Inhibitor I9" evidence="15">
    <location>
        <begin position="32"/>
        <end position="117"/>
    </location>
</feature>
<dbReference type="HOGENOM" id="CLU_000625_4_6_1"/>
<evidence type="ECO:0000256" key="11">
    <source>
        <dbReference type="PIRSR" id="PIRSR615500-1"/>
    </source>
</evidence>
<dbReference type="AlphaFoldDB" id="G7K4U2"/>
<dbReference type="FunFam" id="3.30.70.80:FF:000002">
    <property type="entry name" value="Subtilisin-like protease SBT5.3"/>
    <property type="match status" value="1"/>
</dbReference>
<evidence type="ECO:0000256" key="7">
    <source>
        <dbReference type="ARBA" id="ARBA00022729"/>
    </source>
</evidence>
<reference evidence="18" key="3">
    <citation type="submission" date="2015-04" db="UniProtKB">
        <authorList>
            <consortium name="EnsemblPlants"/>
        </authorList>
    </citation>
    <scope>IDENTIFICATION</scope>
    <source>
        <strain evidence="18">cv. Jemalong A17</strain>
    </source>
</reference>
<dbReference type="Gene3D" id="3.50.30.30">
    <property type="match status" value="1"/>
</dbReference>
<feature type="domain" description="Subtilisin-like protease fibronectin type-III" evidence="16">
    <location>
        <begin position="666"/>
        <end position="764"/>
    </location>
</feature>
<dbReference type="KEGG" id="mtr:11442337"/>
<dbReference type="GO" id="GO:0048046">
    <property type="term" value="C:apoplast"/>
    <property type="evidence" value="ECO:0007669"/>
    <property type="project" value="UniProtKB-SubCell"/>
</dbReference>
<feature type="signal peptide" evidence="13">
    <location>
        <begin position="1"/>
        <end position="28"/>
    </location>
</feature>
<dbReference type="Gene3D" id="3.40.50.200">
    <property type="entry name" value="Peptidase S8/S53 domain"/>
    <property type="match status" value="1"/>
</dbReference>
<protein>
    <submittedName>
        <fullName evidence="17">Subtilisin-like serine protease</fullName>
    </submittedName>
</protein>
<evidence type="ECO:0000256" key="4">
    <source>
        <dbReference type="ARBA" id="ARBA00022523"/>
    </source>
</evidence>
<dbReference type="InterPro" id="IPR023828">
    <property type="entry name" value="Peptidase_S8_Ser-AS"/>
</dbReference>
<dbReference type="PRINTS" id="PR00723">
    <property type="entry name" value="SUBTILISIN"/>
</dbReference>
<evidence type="ECO:0000256" key="2">
    <source>
        <dbReference type="ARBA" id="ARBA00004271"/>
    </source>
</evidence>
<evidence type="ECO:0000256" key="8">
    <source>
        <dbReference type="ARBA" id="ARBA00022801"/>
    </source>
</evidence>
<reference evidence="17 19" key="1">
    <citation type="journal article" date="2011" name="Nature">
        <title>The Medicago genome provides insight into the evolution of rhizobial symbioses.</title>
        <authorList>
            <person name="Young N.D."/>
            <person name="Debelle F."/>
            <person name="Oldroyd G.E."/>
            <person name="Geurts R."/>
            <person name="Cannon S.B."/>
            <person name="Udvardi M.K."/>
            <person name="Benedito V.A."/>
            <person name="Mayer K.F."/>
            <person name="Gouzy J."/>
            <person name="Schoof H."/>
            <person name="Van de Peer Y."/>
            <person name="Proost S."/>
            <person name="Cook D.R."/>
            <person name="Meyers B.C."/>
            <person name="Spannagl M."/>
            <person name="Cheung F."/>
            <person name="De Mita S."/>
            <person name="Krishnakumar V."/>
            <person name="Gundlach H."/>
            <person name="Zhou S."/>
            <person name="Mudge J."/>
            <person name="Bharti A.K."/>
            <person name="Murray J.D."/>
            <person name="Naoumkina M.A."/>
            <person name="Rosen B."/>
            <person name="Silverstein K.A."/>
            <person name="Tang H."/>
            <person name="Rombauts S."/>
            <person name="Zhao P.X."/>
            <person name="Zhou P."/>
            <person name="Barbe V."/>
            <person name="Bardou P."/>
            <person name="Bechner M."/>
            <person name="Bellec A."/>
            <person name="Berger A."/>
            <person name="Berges H."/>
            <person name="Bidwell S."/>
            <person name="Bisseling T."/>
            <person name="Choisne N."/>
            <person name="Couloux A."/>
            <person name="Denny R."/>
            <person name="Deshpande S."/>
            <person name="Dai X."/>
            <person name="Doyle J.J."/>
            <person name="Dudez A.M."/>
            <person name="Farmer A.D."/>
            <person name="Fouteau S."/>
            <person name="Franken C."/>
            <person name="Gibelin C."/>
            <person name="Gish J."/>
            <person name="Goldstein S."/>
            <person name="Gonzalez A.J."/>
            <person name="Green P.J."/>
            <person name="Hallab A."/>
            <person name="Hartog M."/>
            <person name="Hua A."/>
            <person name="Humphray S.J."/>
            <person name="Jeong D.H."/>
            <person name="Jing Y."/>
            <person name="Jocker A."/>
            <person name="Kenton S.M."/>
            <person name="Kim D.J."/>
            <person name="Klee K."/>
            <person name="Lai H."/>
            <person name="Lang C."/>
            <person name="Lin S."/>
            <person name="Macmil S.L."/>
            <person name="Magdelenat G."/>
            <person name="Matthews L."/>
            <person name="McCorrison J."/>
            <person name="Monaghan E.L."/>
            <person name="Mun J.H."/>
            <person name="Najar F.Z."/>
            <person name="Nicholson C."/>
            <person name="Noirot C."/>
            <person name="O'Bleness M."/>
            <person name="Paule C.R."/>
            <person name="Poulain J."/>
            <person name="Prion F."/>
            <person name="Qin B."/>
            <person name="Qu C."/>
            <person name="Retzel E.F."/>
            <person name="Riddle C."/>
            <person name="Sallet E."/>
            <person name="Samain S."/>
            <person name="Samson N."/>
            <person name="Sanders I."/>
            <person name="Saurat O."/>
            <person name="Scarpelli C."/>
            <person name="Schiex T."/>
            <person name="Segurens B."/>
            <person name="Severin A.J."/>
            <person name="Sherrier D.J."/>
            <person name="Shi R."/>
            <person name="Sims S."/>
            <person name="Singer S.R."/>
            <person name="Sinharoy S."/>
            <person name="Sterck L."/>
            <person name="Viollet A."/>
            <person name="Wang B.B."/>
            <person name="Wang K."/>
            <person name="Wang M."/>
            <person name="Wang X."/>
            <person name="Warfsmann J."/>
            <person name="Weissenbach J."/>
            <person name="White D.D."/>
            <person name="White J.D."/>
            <person name="Wiley G.B."/>
            <person name="Wincker P."/>
            <person name="Xing Y."/>
            <person name="Yang L."/>
            <person name="Yao Z."/>
            <person name="Ying F."/>
            <person name="Zhai J."/>
            <person name="Zhou L."/>
            <person name="Zuber A."/>
            <person name="Denarie J."/>
            <person name="Dixon R.A."/>
            <person name="May G.D."/>
            <person name="Schwartz D.C."/>
            <person name="Rogers J."/>
            <person name="Quetier F."/>
            <person name="Town C.D."/>
            <person name="Roe B.A."/>
        </authorList>
    </citation>
    <scope>NUCLEOTIDE SEQUENCE [LARGE SCALE GENOMIC DNA]</scope>
    <source>
        <strain evidence="17">A17</strain>
        <strain evidence="18 19">cv. Jemalong A17</strain>
    </source>
</reference>
<keyword evidence="10" id="KW-0325">Glycoprotein</keyword>
<comment type="similarity">
    <text evidence="3 12">Belongs to the peptidase S8 family.</text>
</comment>
<dbReference type="Gene3D" id="3.30.70.80">
    <property type="entry name" value="Peptidase S8 propeptide/proteinase inhibitor I9"/>
    <property type="match status" value="1"/>
</dbReference>
<dbReference type="GO" id="GO:0009610">
    <property type="term" value="P:response to symbiotic fungus"/>
    <property type="evidence" value="ECO:0007669"/>
    <property type="project" value="UniProtKB-ARBA"/>
</dbReference>
<name>G7K4U2_MEDTR</name>
<keyword evidence="4" id="KW-0052">Apoplast</keyword>
<evidence type="ECO:0000256" key="10">
    <source>
        <dbReference type="ARBA" id="ARBA00023180"/>
    </source>
</evidence>
<accession>A0A0C3XV23</accession>
<dbReference type="CDD" id="cd04852">
    <property type="entry name" value="Peptidases_S8_3"/>
    <property type="match status" value="1"/>
</dbReference>
<evidence type="ECO:0000256" key="13">
    <source>
        <dbReference type="SAM" id="SignalP"/>
    </source>
</evidence>
<evidence type="ECO:0000256" key="5">
    <source>
        <dbReference type="ARBA" id="ARBA00022525"/>
    </source>
</evidence>
<dbReference type="InterPro" id="IPR041469">
    <property type="entry name" value="Subtilisin-like_FN3"/>
</dbReference>
<dbReference type="InterPro" id="IPR034197">
    <property type="entry name" value="Peptidases_S8_3"/>
</dbReference>
<dbReference type="EMBL" id="CM001221">
    <property type="protein sequence ID" value="AET00862.2"/>
    <property type="molecule type" value="Genomic_DNA"/>
</dbReference>
<dbReference type="Gene3D" id="2.60.40.2310">
    <property type="match status" value="1"/>
</dbReference>
<dbReference type="Proteomes" id="UP000002051">
    <property type="component" value="Chromosome 5"/>
</dbReference>
<comment type="function">
    <text evidence="1">Required for arbuscular mycorrhiza (AM) development during AM symbiosis with AM fungi (e.g. Glomeromycota intraradices).</text>
</comment>
<organism evidence="17 19">
    <name type="scientific">Medicago truncatula</name>
    <name type="common">Barrel medic</name>
    <name type="synonym">Medicago tribuloides</name>
    <dbReference type="NCBI Taxonomy" id="3880"/>
    <lineage>
        <taxon>Eukaryota</taxon>
        <taxon>Viridiplantae</taxon>
        <taxon>Streptophyta</taxon>
        <taxon>Embryophyta</taxon>
        <taxon>Tracheophyta</taxon>
        <taxon>Spermatophyta</taxon>
        <taxon>Magnoliopsida</taxon>
        <taxon>eudicotyledons</taxon>
        <taxon>Gunneridae</taxon>
        <taxon>Pentapetalae</taxon>
        <taxon>rosids</taxon>
        <taxon>fabids</taxon>
        <taxon>Fabales</taxon>
        <taxon>Fabaceae</taxon>
        <taxon>Papilionoideae</taxon>
        <taxon>50 kb inversion clade</taxon>
        <taxon>NPAAA clade</taxon>
        <taxon>Hologalegina</taxon>
        <taxon>IRL clade</taxon>
        <taxon>Trifolieae</taxon>
        <taxon>Medicago</taxon>
    </lineage>
</organism>
<dbReference type="GO" id="GO:0009609">
    <property type="term" value="P:response to symbiotic bacterium"/>
    <property type="evidence" value="ECO:0007669"/>
    <property type="project" value="UniProtKB-ARBA"/>
</dbReference>
<dbReference type="EnsemblPlants" id="AET00862">
    <property type="protein sequence ID" value="AET00862"/>
    <property type="gene ID" value="MTR_5g096750"/>
</dbReference>
<evidence type="ECO:0000259" key="16">
    <source>
        <dbReference type="Pfam" id="PF17766"/>
    </source>
</evidence>
<feature type="active site" description="Charge relay system" evidence="11 12">
    <location>
        <position position="229"/>
    </location>
</feature>
<dbReference type="PANTHER" id="PTHR10795">
    <property type="entry name" value="PROPROTEIN CONVERTASE SUBTILISIN/KEXIN"/>
    <property type="match status" value="1"/>
</dbReference>
<accession>G7K4U2</accession>
<feature type="domain" description="Peptidase S8/S53" evidence="14">
    <location>
        <begin position="146"/>
        <end position="613"/>
    </location>
</feature>
<keyword evidence="6 12" id="KW-0645">Protease</keyword>
<dbReference type="Pfam" id="PF17766">
    <property type="entry name" value="fn3_6"/>
    <property type="match status" value="1"/>
</dbReference>
<dbReference type="InterPro" id="IPR036852">
    <property type="entry name" value="Peptidase_S8/S53_dom_sf"/>
</dbReference>
<proteinExistence type="inferred from homology"/>
<dbReference type="GO" id="GO:0005576">
    <property type="term" value="C:extracellular region"/>
    <property type="evidence" value="ECO:0000318"/>
    <property type="project" value="GO_Central"/>
</dbReference>